<protein>
    <recommendedName>
        <fullName evidence="2">Antitoxin</fullName>
    </recommendedName>
</protein>
<dbReference type="NCBIfam" id="TIGR01552">
    <property type="entry name" value="phd_fam"/>
    <property type="match status" value="1"/>
</dbReference>
<proteinExistence type="inferred from homology"/>
<sequence length="82" mass="9724">MEVKASEVKNRFGKYLELARREPVVISKSGKPAAVLISWEEYQRMREMEDRVWAEMAREAEKEGFLSQEESLRFILEKMKDV</sequence>
<reference evidence="3" key="1">
    <citation type="journal article" date="2020" name="mSystems">
        <title>Genome- and Community-Level Interaction Insights into Carbon Utilization and Element Cycling Functions of Hydrothermarchaeota in Hydrothermal Sediment.</title>
        <authorList>
            <person name="Zhou Z."/>
            <person name="Liu Y."/>
            <person name="Xu W."/>
            <person name="Pan J."/>
            <person name="Luo Z.H."/>
            <person name="Li M."/>
        </authorList>
    </citation>
    <scope>NUCLEOTIDE SEQUENCE [LARGE SCALE GENOMIC DNA]</scope>
    <source>
        <strain evidence="3">HyVt-483</strain>
    </source>
</reference>
<name>A0A7C3CZK5_9BACT</name>
<evidence type="ECO:0000313" key="3">
    <source>
        <dbReference type="EMBL" id="HFC98648.1"/>
    </source>
</evidence>
<dbReference type="InterPro" id="IPR051405">
    <property type="entry name" value="phD/YefM_antitoxin"/>
</dbReference>
<comment type="caution">
    <text evidence="3">The sequence shown here is derived from an EMBL/GenBank/DDBJ whole genome shotgun (WGS) entry which is preliminary data.</text>
</comment>
<dbReference type="EMBL" id="DRMH01000131">
    <property type="protein sequence ID" value="HFC98648.1"/>
    <property type="molecule type" value="Genomic_DNA"/>
</dbReference>
<dbReference type="PANTHER" id="PTHR33713:SF10">
    <property type="entry name" value="ANTITOXIN YAFN"/>
    <property type="match status" value="1"/>
</dbReference>
<organism evidence="3">
    <name type="scientific">Thermosulfurimonas dismutans</name>
    <dbReference type="NCBI Taxonomy" id="999894"/>
    <lineage>
        <taxon>Bacteria</taxon>
        <taxon>Pseudomonadati</taxon>
        <taxon>Thermodesulfobacteriota</taxon>
        <taxon>Thermodesulfobacteria</taxon>
        <taxon>Thermodesulfobacteriales</taxon>
        <taxon>Thermodesulfobacteriaceae</taxon>
        <taxon>Thermosulfurimonas</taxon>
    </lineage>
</organism>
<dbReference type="InterPro" id="IPR036165">
    <property type="entry name" value="YefM-like_sf"/>
</dbReference>
<dbReference type="Gene3D" id="3.40.1620.10">
    <property type="entry name" value="YefM-like domain"/>
    <property type="match status" value="1"/>
</dbReference>
<gene>
    <name evidence="3" type="ORF">ENJ40_09390</name>
</gene>
<dbReference type="Proteomes" id="UP000886043">
    <property type="component" value="Unassembled WGS sequence"/>
</dbReference>
<dbReference type="Pfam" id="PF02604">
    <property type="entry name" value="PhdYeFM_antitox"/>
    <property type="match status" value="1"/>
</dbReference>
<accession>A0A7C3CZK5</accession>
<evidence type="ECO:0000256" key="2">
    <source>
        <dbReference type="RuleBase" id="RU362080"/>
    </source>
</evidence>
<comment type="similarity">
    <text evidence="1 2">Belongs to the phD/YefM antitoxin family.</text>
</comment>
<dbReference type="InterPro" id="IPR006442">
    <property type="entry name" value="Antitoxin_Phd/YefM"/>
</dbReference>
<dbReference type="SUPFAM" id="SSF143120">
    <property type="entry name" value="YefM-like"/>
    <property type="match status" value="1"/>
</dbReference>
<dbReference type="PANTHER" id="PTHR33713">
    <property type="entry name" value="ANTITOXIN YAFN-RELATED"/>
    <property type="match status" value="1"/>
</dbReference>
<comment type="function">
    <text evidence="2">Antitoxin component of a type II toxin-antitoxin (TA) system.</text>
</comment>
<evidence type="ECO:0000256" key="1">
    <source>
        <dbReference type="ARBA" id="ARBA00009981"/>
    </source>
</evidence>
<dbReference type="AlphaFoldDB" id="A0A7C3CZK5"/>